<protein>
    <submittedName>
        <fullName evidence="1">Uncharacterized protein</fullName>
    </submittedName>
</protein>
<comment type="caution">
    <text evidence="1">The sequence shown here is derived from an EMBL/GenBank/DDBJ whole genome shotgun (WGS) entry which is preliminary data.</text>
</comment>
<name>A0A940X3J2_9GAMM</name>
<proteinExistence type="predicted"/>
<dbReference type="RefSeq" id="WP_210536424.1">
    <property type="nucleotide sequence ID" value="NZ_JAGKTC010000002.1"/>
</dbReference>
<dbReference type="Proteomes" id="UP000673447">
    <property type="component" value="Unassembled WGS sequence"/>
</dbReference>
<accession>A0A940X3J2</accession>
<evidence type="ECO:0000313" key="1">
    <source>
        <dbReference type="EMBL" id="MBP3984552.1"/>
    </source>
</evidence>
<gene>
    <name evidence="1" type="ORF">J5837_08930</name>
</gene>
<reference evidence="1" key="2">
    <citation type="submission" date="2021-03" db="EMBL/GenBank/DDBJ databases">
        <authorList>
            <person name="Cao W."/>
        </authorList>
    </citation>
    <scope>NUCLEOTIDE SEQUENCE</scope>
    <source>
        <strain evidence="1">110414</strain>
    </source>
</reference>
<evidence type="ECO:0000313" key="2">
    <source>
        <dbReference type="Proteomes" id="UP000673447"/>
    </source>
</evidence>
<keyword evidence="2" id="KW-1185">Reference proteome</keyword>
<dbReference type="AlphaFoldDB" id="A0A940X3J2"/>
<reference evidence="1" key="1">
    <citation type="journal article" date="2016" name="Int. J. Syst. Evol. Microbiol.">
        <title>Pseudoxanthomonas helianthi sp. nov., isolated from roots of Jerusalem artichoke (Helianthus tuberosus).</title>
        <authorList>
            <person name="Kittiwongwattana C."/>
            <person name="Thawai C."/>
        </authorList>
    </citation>
    <scope>NUCLEOTIDE SEQUENCE</scope>
    <source>
        <strain evidence="1">110414</strain>
    </source>
</reference>
<dbReference type="EMBL" id="JAGKTC010000002">
    <property type="protein sequence ID" value="MBP3984552.1"/>
    <property type="molecule type" value="Genomic_DNA"/>
</dbReference>
<sequence>MCSQEVLGYPTTLNIVDFSKKRPIQLSYQLRTQRPRLMLMEDGHIRWLEVGPEAAQALGDRLKLIEFDVVTGQTRLLDEIHLPFRASLNVLKRGSGCWLAQATKGPPSERKMVYVSTNASSFIRMVASTDERPLFWDPIGSGFVSFGPSGLRTIDCELRTVPTSSLVKSTLSVRPYVDRYYSLPDMSTVAVDYSRAKEGGKALLQTTRRQGEFGDDRIVMKFDSIHGLAERGEDKLMAIVTDKDVQIFREGVKVRSVDISTVSGCNTQIEFLKGRPALVLLDDANVSITEVGD</sequence>
<organism evidence="1 2">
    <name type="scientific">Pseudoxanthomonas helianthi</name>
    <dbReference type="NCBI Taxonomy" id="1453541"/>
    <lineage>
        <taxon>Bacteria</taxon>
        <taxon>Pseudomonadati</taxon>
        <taxon>Pseudomonadota</taxon>
        <taxon>Gammaproteobacteria</taxon>
        <taxon>Lysobacterales</taxon>
        <taxon>Lysobacteraceae</taxon>
        <taxon>Pseudoxanthomonas</taxon>
    </lineage>
</organism>